<protein>
    <recommendedName>
        <fullName evidence="3">Aminotransferase-like plant mobile domain-containing protein</fullName>
    </recommendedName>
</protein>
<comment type="caution">
    <text evidence="1">The sequence shown here is derived from an EMBL/GenBank/DDBJ whole genome shotgun (WGS) entry which is preliminary data.</text>
</comment>
<evidence type="ECO:0008006" key="3">
    <source>
        <dbReference type="Google" id="ProtNLM"/>
    </source>
</evidence>
<dbReference type="AlphaFoldDB" id="A0AAW1HXS0"/>
<proteinExistence type="predicted"/>
<evidence type="ECO:0000313" key="1">
    <source>
        <dbReference type="EMBL" id="KAK9681446.1"/>
    </source>
</evidence>
<organism evidence="1 2">
    <name type="scientific">Saponaria officinalis</name>
    <name type="common">Common soapwort</name>
    <name type="synonym">Lychnis saponaria</name>
    <dbReference type="NCBI Taxonomy" id="3572"/>
    <lineage>
        <taxon>Eukaryota</taxon>
        <taxon>Viridiplantae</taxon>
        <taxon>Streptophyta</taxon>
        <taxon>Embryophyta</taxon>
        <taxon>Tracheophyta</taxon>
        <taxon>Spermatophyta</taxon>
        <taxon>Magnoliopsida</taxon>
        <taxon>eudicotyledons</taxon>
        <taxon>Gunneridae</taxon>
        <taxon>Pentapetalae</taxon>
        <taxon>Caryophyllales</taxon>
        <taxon>Caryophyllaceae</taxon>
        <taxon>Caryophylleae</taxon>
        <taxon>Saponaria</taxon>
    </lineage>
</organism>
<dbReference type="Proteomes" id="UP001443914">
    <property type="component" value="Unassembled WGS sequence"/>
</dbReference>
<gene>
    <name evidence="1" type="ORF">RND81_10G002700</name>
</gene>
<evidence type="ECO:0000313" key="2">
    <source>
        <dbReference type="Proteomes" id="UP001443914"/>
    </source>
</evidence>
<accession>A0AAW1HXS0</accession>
<keyword evidence="2" id="KW-1185">Reference proteome</keyword>
<sequence>MQSSYVRDYFAGKTPTRVRMDEEMVPPPPCTAVQRARLWLWWFLSSIYLGDKGDRLSTKLLPFLSDLSSLGRWDWVTPSFAILTRYMRAMVRPELMEKGTSPATVGPGLLLEFMGFTPKRTEPEPRAYPVLEHWVPRPWEVYPDVPAFVAEVLHPRSLSRLLLRTPMRPVWYLGERLTRHCSRDTFTVPIDPPRTMFWEPSDAEREADLADARGDALLLPGEEYSEFVHRRLAYWPIVIEVAGVEPPAYPEECILLYFELSLHLDAGGTVSVRDAMEGGQPAVGYGHRGTHRSLRATGAARA</sequence>
<dbReference type="EMBL" id="JBDFQZ010000010">
    <property type="protein sequence ID" value="KAK9681446.1"/>
    <property type="molecule type" value="Genomic_DNA"/>
</dbReference>
<reference evidence="1" key="1">
    <citation type="submission" date="2024-03" db="EMBL/GenBank/DDBJ databases">
        <title>WGS assembly of Saponaria officinalis var. Norfolk2.</title>
        <authorList>
            <person name="Jenkins J."/>
            <person name="Shu S."/>
            <person name="Grimwood J."/>
            <person name="Barry K."/>
            <person name="Goodstein D."/>
            <person name="Schmutz J."/>
            <person name="Leebens-Mack J."/>
            <person name="Osbourn A."/>
        </authorList>
    </citation>
    <scope>NUCLEOTIDE SEQUENCE [LARGE SCALE GENOMIC DNA]</scope>
    <source>
        <strain evidence="1">JIC</strain>
    </source>
</reference>
<name>A0AAW1HXS0_SAPOF</name>